<dbReference type="CDD" id="cd08054">
    <property type="entry name" value="gp6"/>
    <property type="match status" value="1"/>
</dbReference>
<proteinExistence type="predicted"/>
<sequence length="184" mass="19908">MHPILIDGPAVEPVTLTEMKAYLRVDDDAEDELIAGLIKASRLMVEAAARRILIAQGWRLMLDRWPEGRTVPLPLSPVLSIESVRVFDAAGTASEVSAEVIDADLFADPPRLTATAAPERAANGIIIDLRAGYGVASDDVPDPLRLAIKILVARWFENRGDVAGDQTLPAEALALIAPFQRPRL</sequence>
<protein>
    <recommendedName>
        <fullName evidence="3">Phage gp6-like head-tail connector protein</fullName>
    </recommendedName>
</protein>
<accession>A0ABX0VCL1</accession>
<dbReference type="RefSeq" id="WP_167672798.1">
    <property type="nucleotide sequence ID" value="NZ_JAATJS010000003.1"/>
</dbReference>
<gene>
    <name evidence="1" type="ORF">HB375_09735</name>
</gene>
<dbReference type="InterPro" id="IPR006450">
    <property type="entry name" value="Phage_HK97_gp6-like"/>
</dbReference>
<dbReference type="NCBIfam" id="TIGR01560">
    <property type="entry name" value="put_DNA_pack"/>
    <property type="match status" value="1"/>
</dbReference>
<dbReference type="InterPro" id="IPR011738">
    <property type="entry name" value="Phage_CHP"/>
</dbReference>
<dbReference type="Gene3D" id="1.10.3230.30">
    <property type="entry name" value="Phage gp6-like head-tail connector protein"/>
    <property type="match status" value="1"/>
</dbReference>
<reference evidence="1 2" key="1">
    <citation type="submission" date="2020-03" db="EMBL/GenBank/DDBJ databases">
        <title>The genome sequence of Microvirga sp. c23x22.</title>
        <authorList>
            <person name="Zhang X."/>
        </authorList>
    </citation>
    <scope>NUCLEOTIDE SEQUENCE [LARGE SCALE GENOMIC DNA]</scope>
    <source>
        <strain evidence="2">c23x22</strain>
    </source>
</reference>
<evidence type="ECO:0000313" key="2">
    <source>
        <dbReference type="Proteomes" id="UP000707352"/>
    </source>
</evidence>
<keyword evidence="2" id="KW-1185">Reference proteome</keyword>
<organism evidence="1 2">
    <name type="scientific">Microvirga terricola</name>
    <dbReference type="NCBI Taxonomy" id="2719797"/>
    <lineage>
        <taxon>Bacteria</taxon>
        <taxon>Pseudomonadati</taxon>
        <taxon>Pseudomonadota</taxon>
        <taxon>Alphaproteobacteria</taxon>
        <taxon>Hyphomicrobiales</taxon>
        <taxon>Methylobacteriaceae</taxon>
        <taxon>Microvirga</taxon>
    </lineage>
</organism>
<dbReference type="Proteomes" id="UP000707352">
    <property type="component" value="Unassembled WGS sequence"/>
</dbReference>
<name>A0ABX0VCL1_9HYPH</name>
<evidence type="ECO:0008006" key="3">
    <source>
        <dbReference type="Google" id="ProtNLM"/>
    </source>
</evidence>
<evidence type="ECO:0000313" key="1">
    <source>
        <dbReference type="EMBL" id="NIX76894.1"/>
    </source>
</evidence>
<dbReference type="NCBIfam" id="TIGR02215">
    <property type="entry name" value="phage_chp_gp8"/>
    <property type="match status" value="1"/>
</dbReference>
<comment type="caution">
    <text evidence="1">The sequence shown here is derived from an EMBL/GenBank/DDBJ whole genome shotgun (WGS) entry which is preliminary data.</text>
</comment>
<dbReference type="EMBL" id="JAATJS010000003">
    <property type="protein sequence ID" value="NIX76894.1"/>
    <property type="molecule type" value="Genomic_DNA"/>
</dbReference>